<dbReference type="EMBL" id="MNPL01022790">
    <property type="protein sequence ID" value="OQR68968.1"/>
    <property type="molecule type" value="Genomic_DNA"/>
</dbReference>
<comment type="caution">
    <text evidence="1">The sequence shown here is derived from an EMBL/GenBank/DDBJ whole genome shotgun (WGS) entry which is preliminary data.</text>
</comment>
<protein>
    <submittedName>
        <fullName evidence="1">Uncharacterized protein</fullName>
    </submittedName>
</protein>
<accession>A0A1V9X6D2</accession>
<keyword evidence="2" id="KW-1185">Reference proteome</keyword>
<reference evidence="1 2" key="1">
    <citation type="journal article" date="2017" name="Gigascience">
        <title>Draft genome of the honey bee ectoparasitic mite, Tropilaelaps mercedesae, is shaped by the parasitic life history.</title>
        <authorList>
            <person name="Dong X."/>
            <person name="Armstrong S.D."/>
            <person name="Xia D."/>
            <person name="Makepeace B.L."/>
            <person name="Darby A.C."/>
            <person name="Kadowaki T."/>
        </authorList>
    </citation>
    <scope>NUCLEOTIDE SEQUENCE [LARGE SCALE GENOMIC DNA]</scope>
    <source>
        <strain evidence="1">Wuxi-XJTLU</strain>
    </source>
</reference>
<dbReference type="Proteomes" id="UP000192247">
    <property type="component" value="Unassembled WGS sequence"/>
</dbReference>
<sequence length="11" mass="1479">MDRQENRQMDR</sequence>
<evidence type="ECO:0000313" key="1">
    <source>
        <dbReference type="EMBL" id="OQR68968.1"/>
    </source>
</evidence>
<gene>
    <name evidence="1" type="ORF">BIW11_12557</name>
</gene>
<name>A0A1V9X6D2_9ACAR</name>
<evidence type="ECO:0000313" key="2">
    <source>
        <dbReference type="Proteomes" id="UP000192247"/>
    </source>
</evidence>
<organism evidence="1 2">
    <name type="scientific">Tropilaelaps mercedesae</name>
    <dbReference type="NCBI Taxonomy" id="418985"/>
    <lineage>
        <taxon>Eukaryota</taxon>
        <taxon>Metazoa</taxon>
        <taxon>Ecdysozoa</taxon>
        <taxon>Arthropoda</taxon>
        <taxon>Chelicerata</taxon>
        <taxon>Arachnida</taxon>
        <taxon>Acari</taxon>
        <taxon>Parasitiformes</taxon>
        <taxon>Mesostigmata</taxon>
        <taxon>Gamasina</taxon>
        <taxon>Dermanyssoidea</taxon>
        <taxon>Laelapidae</taxon>
        <taxon>Tropilaelaps</taxon>
    </lineage>
</organism>
<dbReference type="InParanoid" id="A0A1V9X6D2"/>
<proteinExistence type="predicted"/>